<gene>
    <name evidence="9" type="ORF">BSTOLATCC_MIC43257</name>
</gene>
<dbReference type="InterPro" id="IPR027640">
    <property type="entry name" value="Kinesin-like_fam"/>
</dbReference>
<keyword evidence="4 5" id="KW-0505">Motor protein</keyword>
<dbReference type="GO" id="GO:0007018">
    <property type="term" value="P:microtubule-based movement"/>
    <property type="evidence" value="ECO:0007669"/>
    <property type="project" value="InterPro"/>
</dbReference>
<dbReference type="SMART" id="SM00129">
    <property type="entry name" value="KISc"/>
    <property type="match status" value="1"/>
</dbReference>
<comment type="similarity">
    <text evidence="5 6">Belongs to the TRAFAC class myosin-kinesin ATPase superfamily. Kinesin family.</text>
</comment>
<evidence type="ECO:0000256" key="7">
    <source>
        <dbReference type="SAM" id="Coils"/>
    </source>
</evidence>
<feature type="domain" description="Kinesin motor" evidence="8">
    <location>
        <begin position="9"/>
        <end position="331"/>
    </location>
</feature>
<evidence type="ECO:0000259" key="8">
    <source>
        <dbReference type="PROSITE" id="PS50067"/>
    </source>
</evidence>
<dbReference type="Pfam" id="PF00225">
    <property type="entry name" value="Kinesin"/>
    <property type="match status" value="1"/>
</dbReference>
<dbReference type="PANTHER" id="PTHR47968">
    <property type="entry name" value="CENTROMERE PROTEIN E"/>
    <property type="match status" value="1"/>
</dbReference>
<dbReference type="InterPro" id="IPR019821">
    <property type="entry name" value="Kinesin_motor_CS"/>
</dbReference>
<dbReference type="InterPro" id="IPR001752">
    <property type="entry name" value="Kinesin_motor_dom"/>
</dbReference>
<dbReference type="GO" id="GO:0003777">
    <property type="term" value="F:microtubule motor activity"/>
    <property type="evidence" value="ECO:0007669"/>
    <property type="project" value="InterPro"/>
</dbReference>
<evidence type="ECO:0000313" key="9">
    <source>
        <dbReference type="EMBL" id="CAG9327217.1"/>
    </source>
</evidence>
<name>A0AAU9JRQ5_9CILI</name>
<dbReference type="EMBL" id="CAJZBQ010000043">
    <property type="protein sequence ID" value="CAG9327217.1"/>
    <property type="molecule type" value="Genomic_DNA"/>
</dbReference>
<reference evidence="9" key="1">
    <citation type="submission" date="2021-09" db="EMBL/GenBank/DDBJ databases">
        <authorList>
            <consortium name="AG Swart"/>
            <person name="Singh M."/>
            <person name="Singh A."/>
            <person name="Seah K."/>
            <person name="Emmerich C."/>
        </authorList>
    </citation>
    <scope>NUCLEOTIDE SEQUENCE</scope>
    <source>
        <strain evidence="9">ATCC30299</strain>
    </source>
</reference>
<dbReference type="GO" id="GO:0005874">
    <property type="term" value="C:microtubule"/>
    <property type="evidence" value="ECO:0007669"/>
    <property type="project" value="UniProtKB-KW"/>
</dbReference>
<evidence type="ECO:0000256" key="3">
    <source>
        <dbReference type="ARBA" id="ARBA00023054"/>
    </source>
</evidence>
<comment type="caution">
    <text evidence="9">The sequence shown here is derived from an EMBL/GenBank/DDBJ whole genome shotgun (WGS) entry which is preliminary data.</text>
</comment>
<proteinExistence type="inferred from homology"/>
<accession>A0AAU9JRQ5</accession>
<evidence type="ECO:0000256" key="5">
    <source>
        <dbReference type="PROSITE-ProRule" id="PRU00283"/>
    </source>
</evidence>
<evidence type="ECO:0000256" key="2">
    <source>
        <dbReference type="ARBA" id="ARBA00022840"/>
    </source>
</evidence>
<dbReference type="Gene3D" id="3.40.850.10">
    <property type="entry name" value="Kinesin motor domain"/>
    <property type="match status" value="1"/>
</dbReference>
<feature type="coiled-coil region" evidence="7">
    <location>
        <begin position="340"/>
        <end position="422"/>
    </location>
</feature>
<organism evidence="9 10">
    <name type="scientific">Blepharisma stoltei</name>
    <dbReference type="NCBI Taxonomy" id="1481888"/>
    <lineage>
        <taxon>Eukaryota</taxon>
        <taxon>Sar</taxon>
        <taxon>Alveolata</taxon>
        <taxon>Ciliophora</taxon>
        <taxon>Postciliodesmatophora</taxon>
        <taxon>Heterotrichea</taxon>
        <taxon>Heterotrichida</taxon>
        <taxon>Blepharismidae</taxon>
        <taxon>Blepharisma</taxon>
    </lineage>
</organism>
<dbReference type="GO" id="GO:0008017">
    <property type="term" value="F:microtubule binding"/>
    <property type="evidence" value="ECO:0007669"/>
    <property type="project" value="InterPro"/>
</dbReference>
<feature type="coiled-coil region" evidence="7">
    <location>
        <begin position="574"/>
        <end position="615"/>
    </location>
</feature>
<evidence type="ECO:0000256" key="6">
    <source>
        <dbReference type="RuleBase" id="RU000394"/>
    </source>
</evidence>
<evidence type="ECO:0000256" key="1">
    <source>
        <dbReference type="ARBA" id="ARBA00022741"/>
    </source>
</evidence>
<evidence type="ECO:0000313" key="10">
    <source>
        <dbReference type="Proteomes" id="UP001162131"/>
    </source>
</evidence>
<keyword evidence="6" id="KW-0493">Microtubule</keyword>
<keyword evidence="1 5" id="KW-0547">Nucleotide-binding</keyword>
<dbReference type="PRINTS" id="PR00380">
    <property type="entry name" value="KINESINHEAVY"/>
</dbReference>
<evidence type="ECO:0000256" key="4">
    <source>
        <dbReference type="ARBA" id="ARBA00023175"/>
    </source>
</evidence>
<keyword evidence="2 5" id="KW-0067">ATP-binding</keyword>
<dbReference type="SUPFAM" id="SSF52540">
    <property type="entry name" value="P-loop containing nucleoside triphosphate hydrolases"/>
    <property type="match status" value="1"/>
</dbReference>
<dbReference type="AlphaFoldDB" id="A0AAU9JRQ5"/>
<dbReference type="PROSITE" id="PS00411">
    <property type="entry name" value="KINESIN_MOTOR_1"/>
    <property type="match status" value="1"/>
</dbReference>
<dbReference type="PANTHER" id="PTHR47968:SF75">
    <property type="entry name" value="CENTROMERE-ASSOCIATED PROTEIN E"/>
    <property type="match status" value="1"/>
</dbReference>
<sequence>MEEDHKEEHFTVAVRVRPFVARELEGAAQSGWEIPGPTSIKEASGERMFIYDNVFDQNTSTQILYEEICEKVIWKALQGYNGCIFCYGQTGSGKTFTMQGSRKDNPGIVPLAIDTIFTYIQQTPDKSFLLRCSYLEVYNECVNDLLNPNLLNLQIQEDKQSGVKVAGATETVCTSVNQVNSLLYMGETHKQIASTNFNMRSSRSHTIFRMIIESKNREYGNADLNVATLNLIDLAGSEGANVHGTAASIHRTREMSFINKSLLTLSTVIMRLSDKTNNAPIPYRDSKLTRLLQPSLDGESKVVIICNISPSLDAYEESLSTLKFAQRAKKIKQVIVKNEVIDSKALITKYEAEIKTLQEKLREMEIKLAEEAGNQGYKEAMIKMEMKLHTIQEEKDQLDSKMENLVQEKLELQSELERLRSMILVSENVRLNTESEIFTENNSKLNDRRRVRLSVMRDSTPGSRQSIARISYKPSEILFKSNNDGLRKFPTVDESKVPDISDSGEFRETMLLDKLDNLKELLESEEPLERMSMMLTPQEIEEARDSIRQSDAQENKEAPKIDFMAIIQEQDGLIQNFQNIIEEKDEQIALLKDELELCRGNLARIQKQLKQMKTK</sequence>
<dbReference type="InterPro" id="IPR036961">
    <property type="entry name" value="Kinesin_motor_dom_sf"/>
</dbReference>
<keyword evidence="10" id="KW-1185">Reference proteome</keyword>
<keyword evidence="3 7" id="KW-0175">Coiled coil</keyword>
<dbReference type="PROSITE" id="PS50067">
    <property type="entry name" value="KINESIN_MOTOR_2"/>
    <property type="match status" value="1"/>
</dbReference>
<feature type="binding site" evidence="5">
    <location>
        <begin position="88"/>
        <end position="95"/>
    </location>
    <ligand>
        <name>ATP</name>
        <dbReference type="ChEBI" id="CHEBI:30616"/>
    </ligand>
</feature>
<dbReference type="Proteomes" id="UP001162131">
    <property type="component" value="Unassembled WGS sequence"/>
</dbReference>
<protein>
    <recommendedName>
        <fullName evidence="6">Kinesin-like protein</fullName>
    </recommendedName>
</protein>
<dbReference type="GO" id="GO:0005524">
    <property type="term" value="F:ATP binding"/>
    <property type="evidence" value="ECO:0007669"/>
    <property type="project" value="UniProtKB-UniRule"/>
</dbReference>
<dbReference type="InterPro" id="IPR027417">
    <property type="entry name" value="P-loop_NTPase"/>
</dbReference>